<comment type="similarity">
    <text evidence="6 25">Belongs to the HSF family.</text>
</comment>
<evidence type="ECO:0000256" key="11">
    <source>
        <dbReference type="ARBA" id="ARBA00022723"/>
    </source>
</evidence>
<organism evidence="28 29">
    <name type="scientific">Monodon monoceros</name>
    <name type="common">Narwhal</name>
    <name type="synonym">Ceratodon monodon</name>
    <dbReference type="NCBI Taxonomy" id="40151"/>
    <lineage>
        <taxon>Eukaryota</taxon>
        <taxon>Metazoa</taxon>
        <taxon>Chordata</taxon>
        <taxon>Craniata</taxon>
        <taxon>Vertebrata</taxon>
        <taxon>Euteleostomi</taxon>
        <taxon>Mammalia</taxon>
        <taxon>Eutheria</taxon>
        <taxon>Laurasiatheria</taxon>
        <taxon>Artiodactyla</taxon>
        <taxon>Whippomorpha</taxon>
        <taxon>Cetacea</taxon>
        <taxon>Odontoceti</taxon>
        <taxon>Monodontidae</taxon>
        <taxon>Monodon</taxon>
    </lineage>
</organism>
<dbReference type="InterPro" id="IPR000232">
    <property type="entry name" value="HSF_DNA-bd"/>
</dbReference>
<feature type="compositionally biased region" description="Basic and acidic residues" evidence="26">
    <location>
        <begin position="552"/>
        <end position="561"/>
    </location>
</feature>
<dbReference type="PANTHER" id="PTHR22797:SF37">
    <property type="entry name" value="NUCLEOLAR PROTEIN 3"/>
    <property type="match status" value="1"/>
</dbReference>
<dbReference type="InterPro" id="IPR052685">
    <property type="entry name" value="Apoptosis_Repressor_CARD"/>
</dbReference>
<evidence type="ECO:0000256" key="7">
    <source>
        <dbReference type="ARBA" id="ARBA00022490"/>
    </source>
</evidence>
<dbReference type="GO" id="GO:0006397">
    <property type="term" value="P:mRNA processing"/>
    <property type="evidence" value="ECO:0007669"/>
    <property type="project" value="UniProtKB-KW"/>
</dbReference>
<evidence type="ECO:0000256" key="21">
    <source>
        <dbReference type="ARBA" id="ARBA00023242"/>
    </source>
</evidence>
<evidence type="ECO:0000256" key="24">
    <source>
        <dbReference type="ARBA" id="ARBA00078134"/>
    </source>
</evidence>
<comment type="caution">
    <text evidence="28">The sequence shown here is derived from an EMBL/GenBank/DDBJ whole genome shotgun (WGS) entry which is preliminary data.</text>
</comment>
<feature type="region of interest" description="Disordered" evidence="26">
    <location>
        <begin position="336"/>
        <end position="433"/>
    </location>
</feature>
<evidence type="ECO:0000256" key="15">
    <source>
        <dbReference type="ARBA" id="ARBA00023015"/>
    </source>
</evidence>
<comment type="subcellular location">
    <subcellularLocation>
        <location evidence="4">Cytoplasm</location>
    </subcellularLocation>
    <subcellularLocation>
        <location evidence="5">Membrane</location>
        <topology evidence="5">Lipid-anchor</topology>
    </subcellularLocation>
    <subcellularLocation>
        <location evidence="2">Mitochondrion</location>
    </subcellularLocation>
    <subcellularLocation>
        <location evidence="1">Nucleus</location>
    </subcellularLocation>
    <subcellularLocation>
        <location evidence="3">Sarcoplasmic reticulum</location>
    </subcellularLocation>
</comment>
<evidence type="ECO:0000256" key="3">
    <source>
        <dbReference type="ARBA" id="ARBA00004369"/>
    </source>
</evidence>
<evidence type="ECO:0000256" key="8">
    <source>
        <dbReference type="ARBA" id="ARBA00022553"/>
    </source>
</evidence>
<evidence type="ECO:0000256" key="19">
    <source>
        <dbReference type="ARBA" id="ARBA00023136"/>
    </source>
</evidence>
<dbReference type="GO" id="GO:0043565">
    <property type="term" value="F:sequence-specific DNA binding"/>
    <property type="evidence" value="ECO:0007669"/>
    <property type="project" value="InterPro"/>
</dbReference>
<accession>A0A4U1FRK1</accession>
<feature type="region of interest" description="Disordered" evidence="26">
    <location>
        <begin position="244"/>
        <end position="284"/>
    </location>
</feature>
<keyword evidence="18" id="KW-0496">Mitochondrion</keyword>
<feature type="region of interest" description="Disordered" evidence="26">
    <location>
        <begin position="551"/>
        <end position="648"/>
    </location>
</feature>
<evidence type="ECO:0000256" key="14">
    <source>
        <dbReference type="ARBA" id="ARBA00022951"/>
    </source>
</evidence>
<dbReference type="GO" id="GO:0046872">
    <property type="term" value="F:metal ion binding"/>
    <property type="evidence" value="ECO:0007669"/>
    <property type="project" value="UniProtKB-KW"/>
</dbReference>
<dbReference type="InterPro" id="IPR036388">
    <property type="entry name" value="WH-like_DNA-bd_sf"/>
</dbReference>
<keyword evidence="21" id="KW-0539">Nucleus</keyword>
<evidence type="ECO:0000256" key="23">
    <source>
        <dbReference type="ARBA" id="ARBA00068545"/>
    </source>
</evidence>
<sequence length="648" mass="70277">MQEAPAALPTEPGPSPVPAFLGKLWALVGDPGTDHLIRWSPSGTSFLVSDQSRFAKEVLPQYFKHSNMASFVRQLNMYGFRKVVSIEQGGLLRPERDHVEFQHPSFVRGREQLLERVRRKVPALRGDDGRWRPEDLGRLLGEVQAFRGVQESTEARLRELRQQNEILWREVVTLRQSHGQQHRVIGKLIQCLFGPLQAGSSSAGTKRKLSLMLDEGCPTPAKFNACPLPGALLQDPYFIQSPLPETTLGLSSPHRARGPIISDIPEDSPSPEGTRLSPSSGGRREKGLALLKEEPASPGGEGEAGLALAPNECDFCVTAPPPLPVAVVQAILEGKGSLSPEGPRSAQQPEPRGPREVPDRGPLDLERGARSPESVLPPMLLRAPPESVEPAGPLDLQPLVPEKGETELAVKGLNSPGPAPTMGNTQERPSETIDRERKRLVETLQSDSGLLLDALLARGVLTGPEYEALDALPDAERRVRRLLLLVQSKGEAACQELLSCAQRTVRAPDPAWDWQHVGTGYRERSYDPPCPGHWAPEAAGPGTACPWLPRASDCDEARGPEDSEAAQSGTLEETEPELEAETPEGAEPELEPQMDPEPEPGTEPEPELEPEPDLEAGDESEAQAVPLESPQWDKGQTLGPCSTALLSS</sequence>
<evidence type="ECO:0000256" key="1">
    <source>
        <dbReference type="ARBA" id="ARBA00004123"/>
    </source>
</evidence>
<feature type="compositionally biased region" description="Acidic residues" evidence="26">
    <location>
        <begin position="572"/>
        <end position="621"/>
    </location>
</feature>
<dbReference type="SMART" id="SM00114">
    <property type="entry name" value="CARD"/>
    <property type="match status" value="1"/>
</dbReference>
<dbReference type="GO" id="GO:0005634">
    <property type="term" value="C:nucleus"/>
    <property type="evidence" value="ECO:0007669"/>
    <property type="project" value="UniProtKB-SubCell"/>
</dbReference>
<feature type="compositionally biased region" description="Basic and acidic residues" evidence="26">
    <location>
        <begin position="352"/>
        <end position="370"/>
    </location>
</feature>
<dbReference type="SMART" id="SM00415">
    <property type="entry name" value="HSF"/>
    <property type="match status" value="1"/>
</dbReference>
<dbReference type="PANTHER" id="PTHR22797">
    <property type="entry name" value="CARD6/NUCLEOLAR PROTEIN 3"/>
    <property type="match status" value="1"/>
</dbReference>
<dbReference type="FunFam" id="1.10.533.10:FF:000035">
    <property type="entry name" value="nucleolar protein 3 isoform X5"/>
    <property type="match status" value="1"/>
</dbReference>
<evidence type="ECO:0000256" key="22">
    <source>
        <dbReference type="ARBA" id="ARBA00023288"/>
    </source>
</evidence>
<keyword evidence="16" id="KW-0346">Stress response</keyword>
<dbReference type="SUPFAM" id="SSF46785">
    <property type="entry name" value="Winged helix' DNA-binding domain"/>
    <property type="match status" value="1"/>
</dbReference>
<evidence type="ECO:0000256" key="16">
    <source>
        <dbReference type="ARBA" id="ARBA00023016"/>
    </source>
</evidence>
<feature type="domain" description="CARD" evidence="27">
    <location>
        <begin position="425"/>
        <end position="504"/>
    </location>
</feature>
<evidence type="ECO:0000256" key="12">
    <source>
        <dbReference type="ARBA" id="ARBA00022837"/>
    </source>
</evidence>
<dbReference type="GO" id="GO:0016020">
    <property type="term" value="C:membrane"/>
    <property type="evidence" value="ECO:0007669"/>
    <property type="project" value="UniProtKB-SubCell"/>
</dbReference>
<dbReference type="PROSITE" id="PS00434">
    <property type="entry name" value="HSF_DOMAIN"/>
    <property type="match status" value="1"/>
</dbReference>
<dbReference type="Gene3D" id="1.10.533.10">
    <property type="entry name" value="Death Domain, Fas"/>
    <property type="match status" value="1"/>
</dbReference>
<evidence type="ECO:0000256" key="5">
    <source>
        <dbReference type="ARBA" id="ARBA00004635"/>
    </source>
</evidence>
<keyword evidence="8" id="KW-0597">Phosphoprotein</keyword>
<keyword evidence="10" id="KW-0519">Myristate</keyword>
<dbReference type="Gene3D" id="1.10.10.10">
    <property type="entry name" value="Winged helix-like DNA-binding domain superfamily/Winged helix DNA-binding domain"/>
    <property type="match status" value="1"/>
</dbReference>
<gene>
    <name evidence="28" type="ORF">EI555_000118</name>
</gene>
<reference evidence="29" key="1">
    <citation type="journal article" date="2019" name="IScience">
        <title>Narwhal Genome Reveals Long-Term Low Genetic Diversity despite Current Large Abundance Size.</title>
        <authorList>
            <person name="Westbury M.V."/>
            <person name="Petersen B."/>
            <person name="Garde E."/>
            <person name="Heide-Jorgensen M.P."/>
            <person name="Lorenzen E.D."/>
        </authorList>
    </citation>
    <scope>NUCLEOTIDE SEQUENCE [LARGE SCALE GENOMIC DNA]</scope>
</reference>
<dbReference type="GO" id="GO:0005739">
    <property type="term" value="C:mitochondrion"/>
    <property type="evidence" value="ECO:0007669"/>
    <property type="project" value="UniProtKB-SubCell"/>
</dbReference>
<dbReference type="EMBL" id="RWIC01000044">
    <property type="protein sequence ID" value="TKC51846.1"/>
    <property type="molecule type" value="Genomic_DNA"/>
</dbReference>
<evidence type="ECO:0000256" key="10">
    <source>
        <dbReference type="ARBA" id="ARBA00022707"/>
    </source>
</evidence>
<evidence type="ECO:0000256" key="9">
    <source>
        <dbReference type="ARBA" id="ARBA00022664"/>
    </source>
</evidence>
<evidence type="ECO:0000256" key="13">
    <source>
        <dbReference type="ARBA" id="ARBA00022843"/>
    </source>
</evidence>
<dbReference type="InterPro" id="IPR011029">
    <property type="entry name" value="DEATH-like_dom_sf"/>
</dbReference>
<dbReference type="GO" id="GO:0043027">
    <property type="term" value="F:cysteine-type endopeptidase inhibitor activity involved in apoptotic process"/>
    <property type="evidence" value="ECO:0007669"/>
    <property type="project" value="TreeGrafter"/>
</dbReference>
<keyword evidence="12" id="KW-0106">Calcium</keyword>
<dbReference type="GO" id="GO:0035877">
    <property type="term" value="F:death effector domain binding"/>
    <property type="evidence" value="ECO:0007669"/>
    <property type="project" value="TreeGrafter"/>
</dbReference>
<dbReference type="CDD" id="cd01671">
    <property type="entry name" value="CARD"/>
    <property type="match status" value="1"/>
</dbReference>
<evidence type="ECO:0000313" key="28">
    <source>
        <dbReference type="EMBL" id="TKC51846.1"/>
    </source>
</evidence>
<evidence type="ECO:0000313" key="29">
    <source>
        <dbReference type="Proteomes" id="UP000308365"/>
    </source>
</evidence>
<keyword evidence="7" id="KW-0963">Cytoplasm</keyword>
<keyword evidence="19" id="KW-0472">Membrane</keyword>
<dbReference type="AlphaFoldDB" id="A0A4U1FRK1"/>
<dbReference type="GO" id="GO:2001243">
    <property type="term" value="P:negative regulation of intrinsic apoptotic signaling pathway"/>
    <property type="evidence" value="ECO:0007669"/>
    <property type="project" value="TreeGrafter"/>
</dbReference>
<dbReference type="FunFam" id="1.10.10.10:FF:000027">
    <property type="entry name" value="Heat shock transcription factor 1"/>
    <property type="match status" value="1"/>
</dbReference>
<keyword evidence="20" id="KW-0804">Transcription</keyword>
<dbReference type="GO" id="GO:0090201">
    <property type="term" value="P:negative regulation of release of cytochrome c from mitochondria"/>
    <property type="evidence" value="ECO:0007669"/>
    <property type="project" value="TreeGrafter"/>
</dbReference>
<dbReference type="GO" id="GO:0016529">
    <property type="term" value="C:sarcoplasmic reticulum"/>
    <property type="evidence" value="ECO:0007669"/>
    <property type="project" value="UniProtKB-SubCell"/>
</dbReference>
<keyword evidence="14" id="KW-0703">Sarcoplasmic reticulum</keyword>
<dbReference type="GO" id="GO:0005123">
    <property type="term" value="F:death receptor binding"/>
    <property type="evidence" value="ECO:0007669"/>
    <property type="project" value="TreeGrafter"/>
</dbReference>
<dbReference type="GO" id="GO:0089720">
    <property type="term" value="F:caspase binding"/>
    <property type="evidence" value="ECO:0007669"/>
    <property type="project" value="TreeGrafter"/>
</dbReference>
<dbReference type="Pfam" id="PF00619">
    <property type="entry name" value="CARD"/>
    <property type="match status" value="1"/>
</dbReference>
<evidence type="ECO:0000256" key="20">
    <source>
        <dbReference type="ARBA" id="ARBA00023163"/>
    </source>
</evidence>
<dbReference type="Pfam" id="PF00447">
    <property type="entry name" value="HSF_DNA-bind"/>
    <property type="match status" value="1"/>
</dbReference>
<dbReference type="PRINTS" id="PR00056">
    <property type="entry name" value="HSFDOMAIN"/>
</dbReference>
<keyword evidence="11" id="KW-0479">Metal-binding</keyword>
<keyword evidence="9" id="KW-0507">mRNA processing</keyword>
<keyword evidence="17" id="KW-0238">DNA-binding</keyword>
<evidence type="ECO:0000256" key="4">
    <source>
        <dbReference type="ARBA" id="ARBA00004496"/>
    </source>
</evidence>
<keyword evidence="13" id="KW-0832">Ubl conjugation</keyword>
<proteinExistence type="inferred from homology"/>
<keyword evidence="22" id="KW-0449">Lipoprotein</keyword>
<protein>
    <recommendedName>
        <fullName evidence="23">Nucleolar protein 3</fullName>
    </recommendedName>
    <alternativeName>
        <fullName evidence="24">Apoptosis repressor with CARD</fullName>
    </alternativeName>
</protein>
<dbReference type="InterPro" id="IPR036390">
    <property type="entry name" value="WH_DNA-bd_sf"/>
</dbReference>
<evidence type="ECO:0000256" key="2">
    <source>
        <dbReference type="ARBA" id="ARBA00004173"/>
    </source>
</evidence>
<name>A0A4U1FRK1_MONMO</name>
<dbReference type="PROSITE" id="PS50209">
    <property type="entry name" value="CARD"/>
    <property type="match status" value="1"/>
</dbReference>
<evidence type="ECO:0000259" key="27">
    <source>
        <dbReference type="PROSITE" id="PS50209"/>
    </source>
</evidence>
<keyword evidence="15" id="KW-0805">Transcription regulation</keyword>
<evidence type="ECO:0000256" key="18">
    <source>
        <dbReference type="ARBA" id="ARBA00023128"/>
    </source>
</evidence>
<evidence type="ECO:0000256" key="26">
    <source>
        <dbReference type="SAM" id="MobiDB-lite"/>
    </source>
</evidence>
<evidence type="ECO:0000256" key="17">
    <source>
        <dbReference type="ARBA" id="ARBA00023125"/>
    </source>
</evidence>
<dbReference type="GO" id="GO:0003700">
    <property type="term" value="F:DNA-binding transcription factor activity"/>
    <property type="evidence" value="ECO:0007669"/>
    <property type="project" value="InterPro"/>
</dbReference>
<dbReference type="InterPro" id="IPR001315">
    <property type="entry name" value="CARD"/>
</dbReference>
<dbReference type="SUPFAM" id="SSF47986">
    <property type="entry name" value="DEATH domain"/>
    <property type="match status" value="1"/>
</dbReference>
<evidence type="ECO:0000256" key="25">
    <source>
        <dbReference type="RuleBase" id="RU004020"/>
    </source>
</evidence>
<dbReference type="Proteomes" id="UP000308365">
    <property type="component" value="Unassembled WGS sequence"/>
</dbReference>
<dbReference type="GO" id="GO:2001237">
    <property type="term" value="P:negative regulation of extrinsic apoptotic signaling pathway"/>
    <property type="evidence" value="ECO:0007669"/>
    <property type="project" value="TreeGrafter"/>
</dbReference>
<evidence type="ECO:0000256" key="6">
    <source>
        <dbReference type="ARBA" id="ARBA00006403"/>
    </source>
</evidence>